<organism evidence="1 2">
    <name type="scientific">Salinispira pacifica</name>
    <dbReference type="NCBI Taxonomy" id="1307761"/>
    <lineage>
        <taxon>Bacteria</taxon>
        <taxon>Pseudomonadati</taxon>
        <taxon>Spirochaetota</taxon>
        <taxon>Spirochaetia</taxon>
        <taxon>Spirochaetales</taxon>
        <taxon>Spirochaetaceae</taxon>
        <taxon>Salinispira</taxon>
    </lineage>
</organism>
<dbReference type="HOGENOM" id="CLU_3257630_0_0_12"/>
<reference evidence="1 2" key="1">
    <citation type="journal article" date="2015" name="Stand. Genomic Sci.">
        <title>Complete genome sequence and description of Salinispira pacifica gen. nov., sp. nov., a novel spirochaete isolated form a hypersaline microbial mat.</title>
        <authorList>
            <person name="Ben Hania W."/>
            <person name="Joseph M."/>
            <person name="Schumann P."/>
            <person name="Bunk B."/>
            <person name="Fiebig A."/>
            <person name="Sproer C."/>
            <person name="Klenk H.P."/>
            <person name="Fardeau M.L."/>
            <person name="Spring S."/>
        </authorList>
    </citation>
    <scope>NUCLEOTIDE SEQUENCE [LARGE SCALE GENOMIC DNA]</scope>
    <source>
        <strain evidence="1 2">L21-RPul-D2</strain>
    </source>
</reference>
<sequence length="42" mass="4680">MIVLSTFEVRNAVMHFLSGGGCREVEILPVKSTLFRDQKKAA</sequence>
<protein>
    <submittedName>
        <fullName evidence="1">Uncharacterized protein</fullName>
    </submittedName>
</protein>
<name>V5WFU3_9SPIO</name>
<dbReference type="EMBL" id="CP006939">
    <property type="protein sequence ID" value="AHC14658.1"/>
    <property type="molecule type" value="Genomic_DNA"/>
</dbReference>
<gene>
    <name evidence="1" type="ORF">L21SP2_1257</name>
</gene>
<evidence type="ECO:0000313" key="2">
    <source>
        <dbReference type="Proteomes" id="UP000018680"/>
    </source>
</evidence>
<evidence type="ECO:0000313" key="1">
    <source>
        <dbReference type="EMBL" id="AHC14658.1"/>
    </source>
</evidence>
<dbReference type="AlphaFoldDB" id="V5WFU3"/>
<dbReference type="KEGG" id="slr:L21SP2_1257"/>
<accession>V5WFU3</accession>
<proteinExistence type="predicted"/>
<keyword evidence="2" id="KW-1185">Reference proteome</keyword>
<dbReference type="Proteomes" id="UP000018680">
    <property type="component" value="Chromosome"/>
</dbReference>